<keyword evidence="1" id="KW-0472">Membrane</keyword>
<comment type="caution">
    <text evidence="2">The sequence shown here is derived from an EMBL/GenBank/DDBJ whole genome shotgun (WGS) entry which is preliminary data.</text>
</comment>
<feature type="transmembrane region" description="Helical" evidence="1">
    <location>
        <begin position="133"/>
        <end position="151"/>
    </location>
</feature>
<reference evidence="2 3" key="1">
    <citation type="submission" date="2020-08" db="EMBL/GenBank/DDBJ databases">
        <title>Genomic Encyclopedia of Type Strains, Phase IV (KMG-IV): sequencing the most valuable type-strain genomes for metagenomic binning, comparative biology and taxonomic classification.</title>
        <authorList>
            <person name="Goeker M."/>
        </authorList>
    </citation>
    <scope>NUCLEOTIDE SEQUENCE [LARGE SCALE GENOMIC DNA]</scope>
    <source>
        <strain evidence="2 3">DSM 22198</strain>
    </source>
</reference>
<sequence length="166" mass="17527">MFDPISYVGFHTDLSLLALVVGIILTAALFRSRVPSALTALYLATAVLTDITGFGFPFTGFLPSHGVGLLSLLILALATAALYAFALRGPWRWIYAASLTASVFLLAFVAVAQSFLKVPALHALAPTGSEPPFGAAEGVLLLLFAVAGFLATRRFRPTLRTTAITT</sequence>
<dbReference type="AlphaFoldDB" id="A0A7X0B0L4"/>
<organism evidence="2 3">
    <name type="scientific">Nitrospirillum iridis</name>
    <dbReference type="NCBI Taxonomy" id="765888"/>
    <lineage>
        <taxon>Bacteria</taxon>
        <taxon>Pseudomonadati</taxon>
        <taxon>Pseudomonadota</taxon>
        <taxon>Alphaproteobacteria</taxon>
        <taxon>Rhodospirillales</taxon>
        <taxon>Azospirillaceae</taxon>
        <taxon>Nitrospirillum</taxon>
    </lineage>
</organism>
<proteinExistence type="predicted"/>
<feature type="transmembrane region" description="Helical" evidence="1">
    <location>
        <begin position="93"/>
        <end position="113"/>
    </location>
</feature>
<evidence type="ECO:0000313" key="3">
    <source>
        <dbReference type="Proteomes" id="UP000539175"/>
    </source>
</evidence>
<evidence type="ECO:0000256" key="1">
    <source>
        <dbReference type="SAM" id="Phobius"/>
    </source>
</evidence>
<dbReference type="RefSeq" id="WP_184802538.1">
    <property type="nucleotide sequence ID" value="NZ_JACIIZ010000009.1"/>
</dbReference>
<keyword evidence="1" id="KW-0812">Transmembrane</keyword>
<keyword evidence="2" id="KW-0808">Transferase</keyword>
<keyword evidence="3" id="KW-1185">Reference proteome</keyword>
<feature type="transmembrane region" description="Helical" evidence="1">
    <location>
        <begin position="41"/>
        <end position="61"/>
    </location>
</feature>
<name>A0A7X0B0L4_9PROT</name>
<feature type="transmembrane region" description="Helical" evidence="1">
    <location>
        <begin position="67"/>
        <end position="86"/>
    </location>
</feature>
<protein>
    <submittedName>
        <fullName evidence="2">Phosphoglycerol transferase MdoB-like AlkP superfamily enzyme</fullName>
    </submittedName>
</protein>
<dbReference type="GO" id="GO:0016740">
    <property type="term" value="F:transferase activity"/>
    <property type="evidence" value="ECO:0007669"/>
    <property type="project" value="UniProtKB-KW"/>
</dbReference>
<dbReference type="EMBL" id="JACIIZ010000009">
    <property type="protein sequence ID" value="MBB6252776.1"/>
    <property type="molecule type" value="Genomic_DNA"/>
</dbReference>
<gene>
    <name evidence="2" type="ORF">FHS74_003344</name>
</gene>
<dbReference type="Proteomes" id="UP000539175">
    <property type="component" value="Unassembled WGS sequence"/>
</dbReference>
<keyword evidence="1" id="KW-1133">Transmembrane helix</keyword>
<feature type="transmembrane region" description="Helical" evidence="1">
    <location>
        <begin position="6"/>
        <end position="29"/>
    </location>
</feature>
<accession>A0A7X0B0L4</accession>
<evidence type="ECO:0000313" key="2">
    <source>
        <dbReference type="EMBL" id="MBB6252776.1"/>
    </source>
</evidence>